<evidence type="ECO:0000256" key="6">
    <source>
        <dbReference type="SAM" id="MobiDB-lite"/>
    </source>
</evidence>
<protein>
    <recommendedName>
        <fullName evidence="4 5">Large ribosomal subunit protein bL28</fullName>
    </recommendedName>
</protein>
<dbReference type="InParanoid" id="A0A540VL48"/>
<organism evidence="7 8">
    <name type="scientific">Litorilinea aerophila</name>
    <dbReference type="NCBI Taxonomy" id="1204385"/>
    <lineage>
        <taxon>Bacteria</taxon>
        <taxon>Bacillati</taxon>
        <taxon>Chloroflexota</taxon>
        <taxon>Caldilineae</taxon>
        <taxon>Caldilineales</taxon>
        <taxon>Caldilineaceae</taxon>
        <taxon>Litorilinea</taxon>
    </lineage>
</organism>
<sequence>MAKCEHCGRGPQFGNNRPWSKKATRRRWNVNIQKVKVLEAGRLVSKRLCTSCIKTLEKA</sequence>
<proteinExistence type="inferred from homology"/>
<dbReference type="InterPro" id="IPR037147">
    <property type="entry name" value="Ribosomal_bL28_sf"/>
</dbReference>
<dbReference type="EMBL" id="VIGC01000003">
    <property type="protein sequence ID" value="TQE97436.1"/>
    <property type="molecule type" value="Genomic_DNA"/>
</dbReference>
<dbReference type="GO" id="GO:0003735">
    <property type="term" value="F:structural constituent of ribosome"/>
    <property type="evidence" value="ECO:0007669"/>
    <property type="project" value="InterPro"/>
</dbReference>
<evidence type="ECO:0000313" key="8">
    <source>
        <dbReference type="Proteomes" id="UP000317371"/>
    </source>
</evidence>
<dbReference type="GO" id="GO:0006412">
    <property type="term" value="P:translation"/>
    <property type="evidence" value="ECO:0007669"/>
    <property type="project" value="UniProtKB-UniRule"/>
</dbReference>
<evidence type="ECO:0000256" key="2">
    <source>
        <dbReference type="ARBA" id="ARBA00022980"/>
    </source>
</evidence>
<dbReference type="Proteomes" id="UP000317371">
    <property type="component" value="Unassembled WGS sequence"/>
</dbReference>
<comment type="caution">
    <text evidence="7">The sequence shown here is derived from an EMBL/GenBank/DDBJ whole genome shotgun (WGS) entry which is preliminary data.</text>
</comment>
<dbReference type="InterPro" id="IPR026569">
    <property type="entry name" value="Ribosomal_bL28"/>
</dbReference>
<dbReference type="Pfam" id="PF00830">
    <property type="entry name" value="Ribosomal_L28"/>
    <property type="match status" value="1"/>
</dbReference>
<dbReference type="PANTHER" id="PTHR39080">
    <property type="entry name" value="50S RIBOSOMAL PROTEIN L28"/>
    <property type="match status" value="1"/>
</dbReference>
<dbReference type="SUPFAM" id="SSF143800">
    <property type="entry name" value="L28p-like"/>
    <property type="match status" value="1"/>
</dbReference>
<dbReference type="AlphaFoldDB" id="A0A540VL48"/>
<dbReference type="InterPro" id="IPR050096">
    <property type="entry name" value="Bacterial_rp_bL28"/>
</dbReference>
<dbReference type="InterPro" id="IPR001383">
    <property type="entry name" value="Ribosomal_bL28_bact-type"/>
</dbReference>
<dbReference type="GO" id="GO:1990904">
    <property type="term" value="C:ribonucleoprotein complex"/>
    <property type="evidence" value="ECO:0007669"/>
    <property type="project" value="UniProtKB-KW"/>
</dbReference>
<dbReference type="HAMAP" id="MF_00373">
    <property type="entry name" value="Ribosomal_bL28"/>
    <property type="match status" value="1"/>
</dbReference>
<evidence type="ECO:0000256" key="1">
    <source>
        <dbReference type="ARBA" id="ARBA00008760"/>
    </source>
</evidence>
<dbReference type="GO" id="GO:0005840">
    <property type="term" value="C:ribosome"/>
    <property type="evidence" value="ECO:0007669"/>
    <property type="project" value="UniProtKB-KW"/>
</dbReference>
<name>A0A540VL48_9CHLR</name>
<dbReference type="Gene3D" id="2.30.170.40">
    <property type="entry name" value="Ribosomal protein L28/L24"/>
    <property type="match status" value="1"/>
</dbReference>
<gene>
    <name evidence="5 7" type="primary">rpmB</name>
    <name evidence="7" type="ORF">FKZ61_03205</name>
</gene>
<accession>A0A540VL48</accession>
<comment type="similarity">
    <text evidence="1 5">Belongs to the bacterial ribosomal protein bL28 family.</text>
</comment>
<feature type="region of interest" description="Disordered" evidence="6">
    <location>
        <begin position="1"/>
        <end position="25"/>
    </location>
</feature>
<dbReference type="RefSeq" id="WP_141608629.1">
    <property type="nucleotide sequence ID" value="NZ_VIGC02000003.1"/>
</dbReference>
<evidence type="ECO:0000313" key="7">
    <source>
        <dbReference type="EMBL" id="TQE97436.1"/>
    </source>
</evidence>
<keyword evidence="8" id="KW-1185">Reference proteome</keyword>
<reference evidence="7 8" key="1">
    <citation type="submission" date="2019-06" db="EMBL/GenBank/DDBJ databases">
        <title>Genome sequence of Litorilinea aerophila BAA-2444.</title>
        <authorList>
            <person name="Maclea K.S."/>
            <person name="Maurais E.G."/>
            <person name="Iannazzi L.C."/>
        </authorList>
    </citation>
    <scope>NUCLEOTIDE SEQUENCE [LARGE SCALE GENOMIC DNA]</scope>
    <source>
        <strain evidence="7 8">ATCC BAA-2444</strain>
    </source>
</reference>
<keyword evidence="2 5" id="KW-0689">Ribosomal protein</keyword>
<evidence type="ECO:0000256" key="4">
    <source>
        <dbReference type="ARBA" id="ARBA00035174"/>
    </source>
</evidence>
<dbReference type="NCBIfam" id="TIGR00009">
    <property type="entry name" value="L28"/>
    <property type="match status" value="1"/>
</dbReference>
<dbReference type="OrthoDB" id="9805609at2"/>
<keyword evidence="3 5" id="KW-0687">Ribonucleoprotein</keyword>
<dbReference type="InterPro" id="IPR034704">
    <property type="entry name" value="Ribosomal_bL28/bL31-like_sf"/>
</dbReference>
<evidence type="ECO:0000256" key="5">
    <source>
        <dbReference type="HAMAP-Rule" id="MF_00373"/>
    </source>
</evidence>
<dbReference type="PANTHER" id="PTHR39080:SF1">
    <property type="entry name" value="LARGE RIBOSOMAL SUBUNIT PROTEIN BL28A"/>
    <property type="match status" value="1"/>
</dbReference>
<evidence type="ECO:0000256" key="3">
    <source>
        <dbReference type="ARBA" id="ARBA00023274"/>
    </source>
</evidence>